<dbReference type="AlphaFoldDB" id="A0AA39JWJ0"/>
<dbReference type="EMBL" id="JAUEPT010000007">
    <property type="protein sequence ID" value="KAK0450119.1"/>
    <property type="molecule type" value="Genomic_DNA"/>
</dbReference>
<evidence type="ECO:0008006" key="4">
    <source>
        <dbReference type="Google" id="ProtNLM"/>
    </source>
</evidence>
<proteinExistence type="predicted"/>
<feature type="compositionally biased region" description="Polar residues" evidence="1">
    <location>
        <begin position="55"/>
        <end position="64"/>
    </location>
</feature>
<feature type="region of interest" description="Disordered" evidence="1">
    <location>
        <begin position="1"/>
        <end position="31"/>
    </location>
</feature>
<feature type="region of interest" description="Disordered" evidence="1">
    <location>
        <begin position="55"/>
        <end position="74"/>
    </location>
</feature>
<protein>
    <recommendedName>
        <fullName evidence="4">C2H2-type domain-containing protein</fullName>
    </recommendedName>
</protein>
<reference evidence="2" key="1">
    <citation type="submission" date="2023-06" db="EMBL/GenBank/DDBJ databases">
        <authorList>
            <consortium name="Lawrence Berkeley National Laboratory"/>
            <person name="Ahrendt S."/>
            <person name="Sahu N."/>
            <person name="Indic B."/>
            <person name="Wong-Bajracharya J."/>
            <person name="Merenyi Z."/>
            <person name="Ke H.-M."/>
            <person name="Monk M."/>
            <person name="Kocsube S."/>
            <person name="Drula E."/>
            <person name="Lipzen A."/>
            <person name="Balint B."/>
            <person name="Henrissat B."/>
            <person name="Andreopoulos B."/>
            <person name="Martin F.M."/>
            <person name="Harder C.B."/>
            <person name="Rigling D."/>
            <person name="Ford K.L."/>
            <person name="Foster G.D."/>
            <person name="Pangilinan J."/>
            <person name="Papanicolaou A."/>
            <person name="Barry K."/>
            <person name="LaButti K."/>
            <person name="Viragh M."/>
            <person name="Koriabine M."/>
            <person name="Yan M."/>
            <person name="Riley R."/>
            <person name="Champramary S."/>
            <person name="Plett K.L."/>
            <person name="Tsai I.J."/>
            <person name="Slot J."/>
            <person name="Sipos G."/>
            <person name="Plett J."/>
            <person name="Nagy L.G."/>
            <person name="Grigoriev I.V."/>
        </authorList>
    </citation>
    <scope>NUCLEOTIDE SEQUENCE</scope>
    <source>
        <strain evidence="2">FPL87.14</strain>
    </source>
</reference>
<comment type="caution">
    <text evidence="2">The sequence shown here is derived from an EMBL/GenBank/DDBJ whole genome shotgun (WGS) entry which is preliminary data.</text>
</comment>
<evidence type="ECO:0000313" key="2">
    <source>
        <dbReference type="EMBL" id="KAK0450119.1"/>
    </source>
</evidence>
<keyword evidence="3" id="KW-1185">Reference proteome</keyword>
<accession>A0AA39JWJ0</accession>
<gene>
    <name evidence="2" type="ORF">EV421DRAFT_1899633</name>
</gene>
<feature type="compositionally biased region" description="Polar residues" evidence="1">
    <location>
        <begin position="1"/>
        <end position="14"/>
    </location>
</feature>
<evidence type="ECO:0000313" key="3">
    <source>
        <dbReference type="Proteomes" id="UP001175226"/>
    </source>
</evidence>
<name>A0AA39JWJ0_9AGAR</name>
<organism evidence="2 3">
    <name type="scientific">Armillaria borealis</name>
    <dbReference type="NCBI Taxonomy" id="47425"/>
    <lineage>
        <taxon>Eukaryota</taxon>
        <taxon>Fungi</taxon>
        <taxon>Dikarya</taxon>
        <taxon>Basidiomycota</taxon>
        <taxon>Agaricomycotina</taxon>
        <taxon>Agaricomycetes</taxon>
        <taxon>Agaricomycetidae</taxon>
        <taxon>Agaricales</taxon>
        <taxon>Marasmiineae</taxon>
        <taxon>Physalacriaceae</taxon>
        <taxon>Armillaria</taxon>
    </lineage>
</organism>
<dbReference type="Proteomes" id="UP001175226">
    <property type="component" value="Unassembled WGS sequence"/>
</dbReference>
<evidence type="ECO:0000256" key="1">
    <source>
        <dbReference type="SAM" id="MobiDB-lite"/>
    </source>
</evidence>
<sequence>MSSMYGSTSPSILNAQPVAPSGALPSNDINGSAESTLARPLSLVSSSDGATTASMDSLSQVVSSPPTPHAQPVAPSGASCLYSFDGDMEYRGPLVDPSVVGSSPPTPNAQPLAPFGVLPLDPPTLICLGDRDLPCSLECGLWFSTSHVHKHIRDHHEPDLVRVDEKTVCPFLFCSKRVTNFPRHFLEHYDIVLYVCSRCGFQSIRRGNVKRHVKSNLKYPTCRVVVRDLDE</sequence>